<dbReference type="Proteomes" id="UP000295313">
    <property type="component" value="Unassembled WGS sequence"/>
</dbReference>
<dbReference type="OrthoDB" id="8904414at2"/>
<proteinExistence type="predicted"/>
<dbReference type="RefSeq" id="WP_133942981.1">
    <property type="nucleotide sequence ID" value="NZ_SOEO01000001.1"/>
</dbReference>
<name>A0A4R8IA08_9FLAO</name>
<accession>A0A4R8IA08</accession>
<reference evidence="1 2" key="1">
    <citation type="submission" date="2019-03" db="EMBL/GenBank/DDBJ databases">
        <title>Genomic Encyclopedia of Type Strains, Phase III (KMG-III): the genomes of soil and plant-associated and newly described type strains.</title>
        <authorList>
            <person name="Whitman W."/>
        </authorList>
    </citation>
    <scope>NUCLEOTIDE SEQUENCE [LARGE SCALE GENOMIC DNA]</scope>
    <source>
        <strain evidence="1 2">CGMCC 1.12802</strain>
    </source>
</reference>
<evidence type="ECO:0000313" key="1">
    <source>
        <dbReference type="EMBL" id="TDX86360.1"/>
    </source>
</evidence>
<dbReference type="EMBL" id="SOEO01000001">
    <property type="protein sequence ID" value="TDX86360.1"/>
    <property type="molecule type" value="Genomic_DNA"/>
</dbReference>
<keyword evidence="2" id="KW-1185">Reference proteome</keyword>
<protein>
    <submittedName>
        <fullName evidence="1">Uncharacterized protein</fullName>
    </submittedName>
</protein>
<sequence>MTDEFRILVDFAEGKLSSKDFEQEIYTNKKLEALLSNETVDWSGTYLQDSSPFLFLAEQNYDSADGRLNAQGAVQLFLKKMNIEVQSTKQYSEDYDLLLATSPKYLDIQPDFFEKYILPTDRSLSKPDKKLMIKKTIAELFKYQTKPPKWIQNPNWLIKNNKPLYFLGQVDIKKSDLFHDDGSVYLFADTETGSIETVKQFY</sequence>
<evidence type="ECO:0000313" key="2">
    <source>
        <dbReference type="Proteomes" id="UP000295313"/>
    </source>
</evidence>
<gene>
    <name evidence="1" type="ORF">B0I22_0478</name>
</gene>
<dbReference type="AlphaFoldDB" id="A0A4R8IA08"/>
<comment type="caution">
    <text evidence="1">The sequence shown here is derived from an EMBL/GenBank/DDBJ whole genome shotgun (WGS) entry which is preliminary data.</text>
</comment>
<organism evidence="1 2">
    <name type="scientific">Epilithonimonas xixisoli</name>
    <dbReference type="NCBI Taxonomy" id="1476462"/>
    <lineage>
        <taxon>Bacteria</taxon>
        <taxon>Pseudomonadati</taxon>
        <taxon>Bacteroidota</taxon>
        <taxon>Flavobacteriia</taxon>
        <taxon>Flavobacteriales</taxon>
        <taxon>Weeksellaceae</taxon>
        <taxon>Chryseobacterium group</taxon>
        <taxon>Epilithonimonas</taxon>
    </lineage>
</organism>